<gene>
    <name evidence="1" type="ORF">RradSPS_2383</name>
    <name evidence="2" type="ORF">SIL72_13665</name>
</gene>
<dbReference type="KEGG" id="rrd:RradSPS_2383"/>
<dbReference type="Proteomes" id="UP000025229">
    <property type="component" value="Chromosome"/>
</dbReference>
<sequence>MSLFQAGPEPSDESALFGSAQKAAVAELAFLDAEGLPEVRPVTPLLLDGEEVAFTLTYADAELARRLEQSPDVCLTFSDSRLALAGWRPLSVSGRLSVTHDLAGDLFCDELMHQELRKYPPGRKLANSILLRRENWWYLPRFVFRLAPTGEARAVGRRTGPDHAVLAWRAGEGSGGGLLCDTVSIAGEPLEGERVEVASLSGGGLPSGPATLFFHDFSVPDLEQRTSFLARGRLDGGAVEGRFSVKSTRGRRQLGRPAGLLARWREHRALERACRTNVQKAESEAGR</sequence>
<organism evidence="1 3">
    <name type="scientific">Rubrobacter radiotolerans</name>
    <name type="common">Arthrobacter radiotolerans</name>
    <dbReference type="NCBI Taxonomy" id="42256"/>
    <lineage>
        <taxon>Bacteria</taxon>
        <taxon>Bacillati</taxon>
        <taxon>Actinomycetota</taxon>
        <taxon>Rubrobacteria</taxon>
        <taxon>Rubrobacterales</taxon>
        <taxon>Rubrobacteraceae</taxon>
        <taxon>Rubrobacter</taxon>
    </lineage>
</organism>
<reference evidence="2" key="2">
    <citation type="submission" date="2023-11" db="EMBL/GenBank/DDBJ databases">
        <title>MicrobeMod: A computational toolkit for identifying prokaryotic methylation and restriction-modification with nanopore sequencing.</title>
        <authorList>
            <person name="Crits-Christoph A."/>
            <person name="Kang S.C."/>
            <person name="Lee H."/>
            <person name="Ostrov N."/>
        </authorList>
    </citation>
    <scope>NUCLEOTIDE SEQUENCE</scope>
    <source>
        <strain evidence="2">ATCC 51242</strain>
    </source>
</reference>
<dbReference type="OrthoDB" id="4933758at2"/>
<dbReference type="HOGENOM" id="CLU_1045414_0_0_11"/>
<dbReference type="eggNOG" id="ENOG5032T6G">
    <property type="taxonomic scope" value="Bacteria"/>
</dbReference>
<protein>
    <submittedName>
        <fullName evidence="1 2">Pyridoxamine 5'-phosphate oxidase</fullName>
        <ecNumber evidence="2">1.-.-.-</ecNumber>
        <ecNumber evidence="2">1.4.3.5</ecNumber>
    </submittedName>
</protein>
<proteinExistence type="predicted"/>
<dbReference type="STRING" id="42256.RradSPS_2383"/>
<dbReference type="Gene3D" id="2.30.110.10">
    <property type="entry name" value="Electron Transport, Fmn-binding Protein, Chain A"/>
    <property type="match status" value="1"/>
</dbReference>
<keyword evidence="3" id="KW-1185">Reference proteome</keyword>
<dbReference type="EC" id="1.-.-.-" evidence="2"/>
<dbReference type="EC" id="1.4.3.5" evidence="2"/>
<dbReference type="GO" id="GO:0004733">
    <property type="term" value="F:pyridoxamine phosphate oxidase activity"/>
    <property type="evidence" value="ECO:0007669"/>
    <property type="project" value="UniProtKB-EC"/>
</dbReference>
<dbReference type="RefSeq" id="WP_051589765.1">
    <property type="nucleotide sequence ID" value="NZ_CP007514.1"/>
</dbReference>
<evidence type="ECO:0000313" key="3">
    <source>
        <dbReference type="Proteomes" id="UP000025229"/>
    </source>
</evidence>
<accession>A0A023X639</accession>
<evidence type="ECO:0000313" key="2">
    <source>
        <dbReference type="EMBL" id="MDX5895069.1"/>
    </source>
</evidence>
<keyword evidence="2" id="KW-0560">Oxidoreductase</keyword>
<evidence type="ECO:0000313" key="1">
    <source>
        <dbReference type="EMBL" id="AHY47666.1"/>
    </source>
</evidence>
<dbReference type="EMBL" id="JAWXXX010000001">
    <property type="protein sequence ID" value="MDX5895069.1"/>
    <property type="molecule type" value="Genomic_DNA"/>
</dbReference>
<dbReference type="AlphaFoldDB" id="A0A023X639"/>
<name>A0A023X639_RUBRA</name>
<dbReference type="SUPFAM" id="SSF50475">
    <property type="entry name" value="FMN-binding split barrel"/>
    <property type="match status" value="1"/>
</dbReference>
<dbReference type="InterPro" id="IPR012349">
    <property type="entry name" value="Split_barrel_FMN-bd"/>
</dbReference>
<dbReference type="EMBL" id="CP007514">
    <property type="protein sequence ID" value="AHY47666.1"/>
    <property type="molecule type" value="Genomic_DNA"/>
</dbReference>
<dbReference type="Proteomes" id="UP001281130">
    <property type="component" value="Unassembled WGS sequence"/>
</dbReference>
<reference evidence="1 3" key="1">
    <citation type="submission" date="2014-03" db="EMBL/GenBank/DDBJ databases">
        <title>Complete genome sequence of the Radio-Resistant Rubrobacter radiotolerans RSPS-4.</title>
        <authorList>
            <person name="Egas C.C."/>
            <person name="Barroso C.C."/>
            <person name="Froufe H.J.C."/>
            <person name="Pacheco J.J."/>
            <person name="Albuquerque L.L."/>
            <person name="da Costa M.M.S."/>
        </authorList>
    </citation>
    <scope>NUCLEOTIDE SEQUENCE [LARGE SCALE GENOMIC DNA]</scope>
    <source>
        <strain evidence="1 3">RSPS-4</strain>
    </source>
</reference>